<gene>
    <name evidence="2" type="ORF">AL504_09725</name>
</gene>
<feature type="region of interest" description="Disordered" evidence="1">
    <location>
        <begin position="1"/>
        <end position="33"/>
    </location>
</feature>
<dbReference type="EMBL" id="CP014060">
    <property type="protein sequence ID" value="AMG36283.1"/>
    <property type="molecule type" value="Genomic_DNA"/>
</dbReference>
<evidence type="ECO:0000256" key="1">
    <source>
        <dbReference type="SAM" id="MobiDB-lite"/>
    </source>
</evidence>
<name>A0A0X8NXT3_ALCXX</name>
<accession>A0A0X8NXT3</accession>
<organism evidence="2 3">
    <name type="scientific">Alcaligenes xylosoxydans xylosoxydans</name>
    <name type="common">Achromobacter xylosoxidans</name>
    <dbReference type="NCBI Taxonomy" id="85698"/>
    <lineage>
        <taxon>Bacteria</taxon>
        <taxon>Pseudomonadati</taxon>
        <taxon>Pseudomonadota</taxon>
        <taxon>Betaproteobacteria</taxon>
        <taxon>Burkholderiales</taxon>
        <taxon>Alcaligenaceae</taxon>
        <taxon>Achromobacter</taxon>
    </lineage>
</organism>
<dbReference type="AlphaFoldDB" id="A0A0X8NXT3"/>
<evidence type="ECO:0000313" key="3">
    <source>
        <dbReference type="Proteomes" id="UP000060602"/>
    </source>
</evidence>
<sequence length="326" mass="34921">MTNSYDVDHGLSQDAPGPLGLEAPDDTPTRTGNTARDQEMYAAGRAVGEENAQDNAAIRGAWLPIESAPKDGTPVLLFARLVGVNIATNSPYAPTIHVGAYRTDLRIWTGSAYRNQLEIELEPTHWMPRPAFPDCAAPASPVSTVEDAGAKKEAVMGAIADALGNAYDCMRVWSAWSVGTMSEDDFRLVADDAGRLGELADAAIAAMSPAPAAGDAQTDAARDVLAERQRQISVEGWEPERDDTYRHGELASAAASYAQCAGLQGESATTENAFKEPFAENWPWSEAWWKPSADPRRNLVKAGALILAEIERLDRAAIAAQRQGDA</sequence>
<evidence type="ECO:0000313" key="2">
    <source>
        <dbReference type="EMBL" id="AMG36283.1"/>
    </source>
</evidence>
<dbReference type="Proteomes" id="UP000060602">
    <property type="component" value="Chromosome"/>
</dbReference>
<feature type="compositionally biased region" description="Basic and acidic residues" evidence="1">
    <location>
        <begin position="1"/>
        <end position="11"/>
    </location>
</feature>
<dbReference type="RefSeq" id="WP_061071956.1">
    <property type="nucleotide sequence ID" value="NZ_CP014060.2"/>
</dbReference>
<proteinExistence type="predicted"/>
<reference evidence="3" key="1">
    <citation type="submission" date="2015-12" db="EMBL/GenBank/DDBJ databases">
        <title>FDA dAtabase for Regulatory Grade micrObial Sequences (FDA-ARGOS): Supporting development and validation of Infectious Disease Dx tests.</title>
        <authorList>
            <person name="Case J."/>
            <person name="Tallon L."/>
            <person name="Sadzewicz L."/>
            <person name="Sengamalay N."/>
            <person name="Ott S."/>
            <person name="Godinez A."/>
            <person name="Nagaraj S."/>
            <person name="Nadendla S."/>
            <person name="Sichtig H."/>
        </authorList>
    </citation>
    <scope>NUCLEOTIDE SEQUENCE [LARGE SCALE GENOMIC DNA]</scope>
    <source>
        <strain evidence="3">FDAARGOS_147</strain>
    </source>
</reference>
<evidence type="ECO:0008006" key="4">
    <source>
        <dbReference type="Google" id="ProtNLM"/>
    </source>
</evidence>
<protein>
    <recommendedName>
        <fullName evidence="4">DUF551 domain-containing protein</fullName>
    </recommendedName>
</protein>